<dbReference type="OrthoDB" id="1740444at2759"/>
<gene>
    <name evidence="2" type="ORF">Acr_20g0009570</name>
</gene>
<comment type="caution">
    <text evidence="2">The sequence shown here is derived from an EMBL/GenBank/DDBJ whole genome shotgun (WGS) entry which is preliminary data.</text>
</comment>
<keyword evidence="3" id="KW-1185">Reference proteome</keyword>
<protein>
    <submittedName>
        <fullName evidence="2">Uncharacterized protein</fullName>
    </submittedName>
</protein>
<feature type="region of interest" description="Disordered" evidence="1">
    <location>
        <begin position="48"/>
        <end position="70"/>
    </location>
</feature>
<dbReference type="AlphaFoldDB" id="A0A7J0GED5"/>
<evidence type="ECO:0000256" key="1">
    <source>
        <dbReference type="SAM" id="MobiDB-lite"/>
    </source>
</evidence>
<name>A0A7J0GED5_9ERIC</name>
<evidence type="ECO:0000313" key="2">
    <source>
        <dbReference type="EMBL" id="GFZ09149.1"/>
    </source>
</evidence>
<sequence>MVDKARGIGLDGGNNARDSEKLEIMVDPVQSMLLDMIPSLGAKKVIDPVVEEGKPPEDNNAEPVKKKRFS</sequence>
<organism evidence="2 3">
    <name type="scientific">Actinidia rufa</name>
    <dbReference type="NCBI Taxonomy" id="165716"/>
    <lineage>
        <taxon>Eukaryota</taxon>
        <taxon>Viridiplantae</taxon>
        <taxon>Streptophyta</taxon>
        <taxon>Embryophyta</taxon>
        <taxon>Tracheophyta</taxon>
        <taxon>Spermatophyta</taxon>
        <taxon>Magnoliopsida</taxon>
        <taxon>eudicotyledons</taxon>
        <taxon>Gunneridae</taxon>
        <taxon>Pentapetalae</taxon>
        <taxon>asterids</taxon>
        <taxon>Ericales</taxon>
        <taxon>Actinidiaceae</taxon>
        <taxon>Actinidia</taxon>
    </lineage>
</organism>
<accession>A0A7J0GED5</accession>
<dbReference type="Proteomes" id="UP000585474">
    <property type="component" value="Unassembled WGS sequence"/>
</dbReference>
<evidence type="ECO:0000313" key="3">
    <source>
        <dbReference type="Proteomes" id="UP000585474"/>
    </source>
</evidence>
<reference evidence="2 3" key="1">
    <citation type="submission" date="2019-07" db="EMBL/GenBank/DDBJ databases">
        <title>De Novo Assembly of kiwifruit Actinidia rufa.</title>
        <authorList>
            <person name="Sugita-Konishi S."/>
            <person name="Sato K."/>
            <person name="Mori E."/>
            <person name="Abe Y."/>
            <person name="Kisaki G."/>
            <person name="Hamano K."/>
            <person name="Suezawa K."/>
            <person name="Otani M."/>
            <person name="Fukuda T."/>
            <person name="Manabe T."/>
            <person name="Gomi K."/>
            <person name="Tabuchi M."/>
            <person name="Akimitsu K."/>
            <person name="Kataoka I."/>
        </authorList>
    </citation>
    <scope>NUCLEOTIDE SEQUENCE [LARGE SCALE GENOMIC DNA]</scope>
    <source>
        <strain evidence="3">cv. Fuchu</strain>
    </source>
</reference>
<proteinExistence type="predicted"/>
<dbReference type="EMBL" id="BJWL01000020">
    <property type="protein sequence ID" value="GFZ09149.1"/>
    <property type="molecule type" value="Genomic_DNA"/>
</dbReference>